<dbReference type="OrthoDB" id="1931567at2759"/>
<dbReference type="GO" id="GO:0030619">
    <property type="term" value="F:U1 snRNA binding"/>
    <property type="evidence" value="ECO:0007669"/>
    <property type="project" value="TreeGrafter"/>
</dbReference>
<dbReference type="GO" id="GO:0030623">
    <property type="term" value="F:U5 snRNA binding"/>
    <property type="evidence" value="ECO:0007669"/>
    <property type="project" value="TreeGrafter"/>
</dbReference>
<name>A0A9P8QFY7_WICPI</name>
<dbReference type="EMBL" id="JAEUBG010000346">
    <property type="protein sequence ID" value="KAH3688470.1"/>
    <property type="molecule type" value="Genomic_DNA"/>
</dbReference>
<dbReference type="GO" id="GO:0005682">
    <property type="term" value="C:U5 snRNP"/>
    <property type="evidence" value="ECO:0007669"/>
    <property type="project" value="TreeGrafter"/>
</dbReference>
<reference evidence="1" key="2">
    <citation type="submission" date="2021-01" db="EMBL/GenBank/DDBJ databases">
        <authorList>
            <person name="Schikora-Tamarit M.A."/>
        </authorList>
    </citation>
    <scope>NUCLEOTIDE SEQUENCE</scope>
    <source>
        <strain evidence="1">CBS2887</strain>
    </source>
</reference>
<dbReference type="AlphaFoldDB" id="A0A9P8QFY7"/>
<dbReference type="GO" id="GO:0071013">
    <property type="term" value="C:catalytic step 2 spliceosome"/>
    <property type="evidence" value="ECO:0007669"/>
    <property type="project" value="TreeGrafter"/>
</dbReference>
<keyword evidence="2" id="KW-1185">Reference proteome</keyword>
<dbReference type="GO" id="GO:0017070">
    <property type="term" value="F:U6 snRNA binding"/>
    <property type="evidence" value="ECO:0007669"/>
    <property type="project" value="TreeGrafter"/>
</dbReference>
<organism evidence="1 2">
    <name type="scientific">Wickerhamomyces pijperi</name>
    <name type="common">Yeast</name>
    <name type="synonym">Pichia pijperi</name>
    <dbReference type="NCBI Taxonomy" id="599730"/>
    <lineage>
        <taxon>Eukaryota</taxon>
        <taxon>Fungi</taxon>
        <taxon>Dikarya</taxon>
        <taxon>Ascomycota</taxon>
        <taxon>Saccharomycotina</taxon>
        <taxon>Saccharomycetes</taxon>
        <taxon>Phaffomycetales</taxon>
        <taxon>Wickerhamomycetaceae</taxon>
        <taxon>Wickerhamomyces</taxon>
    </lineage>
</organism>
<feature type="non-terminal residue" evidence="1">
    <location>
        <position position="1"/>
    </location>
</feature>
<comment type="caution">
    <text evidence="1">The sequence shown here is derived from an EMBL/GenBank/DDBJ whole genome shotgun (WGS) entry which is preliminary data.</text>
</comment>
<protein>
    <submittedName>
        <fullName evidence="1">Uncharacterized protein</fullName>
    </submittedName>
</protein>
<evidence type="ECO:0000313" key="1">
    <source>
        <dbReference type="EMBL" id="KAH3688470.1"/>
    </source>
</evidence>
<dbReference type="PANTHER" id="PTHR11140">
    <property type="entry name" value="PRE-MRNA SPLICING FACTOR PRP8"/>
    <property type="match status" value="1"/>
</dbReference>
<dbReference type="GO" id="GO:0097157">
    <property type="term" value="F:pre-mRNA intronic binding"/>
    <property type="evidence" value="ECO:0007669"/>
    <property type="project" value="TreeGrafter"/>
</dbReference>
<feature type="non-terminal residue" evidence="1">
    <location>
        <position position="133"/>
    </location>
</feature>
<evidence type="ECO:0000313" key="2">
    <source>
        <dbReference type="Proteomes" id="UP000774326"/>
    </source>
</evidence>
<dbReference type="GO" id="GO:0030620">
    <property type="term" value="F:U2 snRNA binding"/>
    <property type="evidence" value="ECO:0007669"/>
    <property type="project" value="TreeGrafter"/>
</dbReference>
<gene>
    <name evidence="1" type="ORF">WICPIJ_000546</name>
</gene>
<sequence>RRWKLDLDVMATLYRLSTPLMDDLFDPNYHYLFDNESFFTAKALNVALPGGPKFEPLQKDINPENDDFSEFNSLDRIIFRNPIRSEYRVSFPHLYNSAVRGVHLAWYHYNSVVFSRKEDPELPAFHFQPNYNP</sequence>
<accession>A0A9P8QFY7</accession>
<dbReference type="InterPro" id="IPR027652">
    <property type="entry name" value="PRP8"/>
</dbReference>
<reference evidence="1" key="1">
    <citation type="journal article" date="2021" name="Open Biol.">
        <title>Shared evolutionary footprints suggest mitochondrial oxidative damage underlies multiple complex I losses in fungi.</title>
        <authorList>
            <person name="Schikora-Tamarit M.A."/>
            <person name="Marcet-Houben M."/>
            <person name="Nosek J."/>
            <person name="Gabaldon T."/>
        </authorList>
    </citation>
    <scope>NUCLEOTIDE SEQUENCE</scope>
    <source>
        <strain evidence="1">CBS2887</strain>
    </source>
</reference>
<dbReference type="Proteomes" id="UP000774326">
    <property type="component" value="Unassembled WGS sequence"/>
</dbReference>
<dbReference type="GO" id="GO:0000244">
    <property type="term" value="P:spliceosomal tri-snRNP complex assembly"/>
    <property type="evidence" value="ECO:0007669"/>
    <property type="project" value="TreeGrafter"/>
</dbReference>
<proteinExistence type="predicted"/>
<dbReference type="PANTHER" id="PTHR11140:SF0">
    <property type="entry name" value="PRE-MRNA-PROCESSING-SPLICING FACTOR 8"/>
    <property type="match status" value="1"/>
</dbReference>